<dbReference type="SUPFAM" id="SSF48452">
    <property type="entry name" value="TPR-like"/>
    <property type="match status" value="2"/>
</dbReference>
<dbReference type="PANTHER" id="PTHR35807">
    <property type="entry name" value="TRANSCRIPTIONAL REGULATOR REDD-RELATED"/>
    <property type="match status" value="1"/>
</dbReference>
<evidence type="ECO:0000256" key="5">
    <source>
        <dbReference type="PROSITE-ProRule" id="PRU01091"/>
    </source>
</evidence>
<dbReference type="AlphaFoldDB" id="A0A8J3QF77"/>
<dbReference type="EMBL" id="BONY01000050">
    <property type="protein sequence ID" value="GIH08497.1"/>
    <property type="molecule type" value="Genomic_DNA"/>
</dbReference>
<dbReference type="PROSITE" id="PS51755">
    <property type="entry name" value="OMPR_PHOB"/>
    <property type="match status" value="1"/>
</dbReference>
<accession>A0A8J3QF77</accession>
<protein>
    <submittedName>
        <fullName evidence="7">SARP family transcriptional regulator</fullName>
    </submittedName>
</protein>
<evidence type="ECO:0000313" key="8">
    <source>
        <dbReference type="Proteomes" id="UP000612899"/>
    </source>
</evidence>
<dbReference type="InterPro" id="IPR005158">
    <property type="entry name" value="BTAD"/>
</dbReference>
<evidence type="ECO:0000256" key="2">
    <source>
        <dbReference type="ARBA" id="ARBA00023015"/>
    </source>
</evidence>
<dbReference type="Pfam" id="PF13191">
    <property type="entry name" value="AAA_16"/>
    <property type="match status" value="1"/>
</dbReference>
<dbReference type="InterPro" id="IPR016032">
    <property type="entry name" value="Sig_transdc_resp-reg_C-effctor"/>
</dbReference>
<dbReference type="InterPro" id="IPR051677">
    <property type="entry name" value="AfsR-DnrI-RedD_regulator"/>
</dbReference>
<keyword evidence="3 5" id="KW-0238">DNA-binding</keyword>
<keyword evidence="2" id="KW-0805">Transcription regulation</keyword>
<dbReference type="RefSeq" id="WP_203912247.1">
    <property type="nucleotide sequence ID" value="NZ_BONY01000050.1"/>
</dbReference>
<dbReference type="InterPro" id="IPR011990">
    <property type="entry name" value="TPR-like_helical_dom_sf"/>
</dbReference>
<gene>
    <name evidence="7" type="ORF">Rhe02_65640</name>
</gene>
<dbReference type="Pfam" id="PF03704">
    <property type="entry name" value="BTAD"/>
    <property type="match status" value="1"/>
</dbReference>
<dbReference type="CDD" id="cd15831">
    <property type="entry name" value="BTAD"/>
    <property type="match status" value="1"/>
</dbReference>
<dbReference type="Gene3D" id="3.40.50.300">
    <property type="entry name" value="P-loop containing nucleotide triphosphate hydrolases"/>
    <property type="match status" value="1"/>
</dbReference>
<sequence length="1006" mass="109095">MNPRIQLLGPVRGWLGDAELDLGSPRQKGLLALLALAAGQPLSRSYLTESLWGDEPPASHANVIQVYVTRLRRAFEPHRPARHPGQVLTAIGDGYALRIDPGAVDALRFRRGLSQAATARRAGDHTRVRSLLTPVLAEWASPLQDAAFFSDQRTFASLVDDRWTAIAWHAAATIETGDAAQVLAPLKEAAAARPWDEAIQALLIRALHAVGRRGDAINTYRRIQQSLRDDLGVEPGQELVEAFGLVLSDATAEPEVREPVVVAQLLPRTGHFTGRRTELSSLRSLLEGQHTRAQIVCVEGGPGVGKTSLALELAHSLAPRFGDGQLFIDLRGHDPAASVGCAEALVYLLRSLGTDESRLPEDQNELAARYRTAVAGRSLLVVLDNAASTEQILPLLPATPSCAVIVTSRYSLTALSTHQAANRHHLGMLSIDDSISLVALVIGAQRIAAEPEAADVLARLCGGLPLALRITAAKLLADPDRKLESMATELAREQQRLGGLSVEDGGRSVRGAFQWSYRALSTPEARAFRLLSLHPGTTFATDLVAALTHHTAKATTTLLARLASAHLIDAVDVGRYRVHDLLRLFAGELLESQETADQRDAARHRLLHWYLDVADGCNRLVTPLNNLVTRPTKSEPLPFAAGQKAALAYLSGEADNLPLVVRDASRHGFDLESWQLAYLLFSFYLSCTRPADFLACANWGLGAARRTGDRRAEGIMLNIAGIAANIAHRMQDSIDLHQQQLAIWQELGEPAREAAAWTNLGTTKGWMNRHKESLAAYQHALELYTAACDTVRSGYTLDNIGNKARDLGDLALSQDSLLRALAIWREAGYPQGEGQALYELGKTKFAAGDRAAALELLNQALGLQRDIGDDRMAALSLHWIGKIHTRTGDLTKAAGHLEQALELFRGMHDEHGESAVLTTLAAGLTAQNDHSGAHQLLKQAWTLRKRLPDPLEEGLLHDAISTLASHMGDTQRAETHRATANTKFAEADCAEARQMMGANTKDHIAQ</sequence>
<feature type="domain" description="OmpR/PhoB-type" evidence="6">
    <location>
        <begin position="1"/>
        <end position="99"/>
    </location>
</feature>
<dbReference type="SMART" id="SM00028">
    <property type="entry name" value="TPR"/>
    <property type="match status" value="4"/>
</dbReference>
<dbReference type="SUPFAM" id="SSF46894">
    <property type="entry name" value="C-terminal effector domain of the bipartite response regulators"/>
    <property type="match status" value="1"/>
</dbReference>
<dbReference type="SMART" id="SM00862">
    <property type="entry name" value="Trans_reg_C"/>
    <property type="match status" value="1"/>
</dbReference>
<dbReference type="Pfam" id="PF00486">
    <property type="entry name" value="Trans_reg_C"/>
    <property type="match status" value="1"/>
</dbReference>
<feature type="DNA-binding region" description="OmpR/PhoB-type" evidence="5">
    <location>
        <begin position="1"/>
        <end position="99"/>
    </location>
</feature>
<dbReference type="GO" id="GO:0043531">
    <property type="term" value="F:ADP binding"/>
    <property type="evidence" value="ECO:0007669"/>
    <property type="project" value="InterPro"/>
</dbReference>
<dbReference type="GO" id="GO:0006355">
    <property type="term" value="P:regulation of DNA-templated transcription"/>
    <property type="evidence" value="ECO:0007669"/>
    <property type="project" value="InterPro"/>
</dbReference>
<evidence type="ECO:0000256" key="3">
    <source>
        <dbReference type="ARBA" id="ARBA00023125"/>
    </source>
</evidence>
<evidence type="ECO:0000313" key="7">
    <source>
        <dbReference type="EMBL" id="GIH08497.1"/>
    </source>
</evidence>
<keyword evidence="4" id="KW-0804">Transcription</keyword>
<dbReference type="InterPro" id="IPR036388">
    <property type="entry name" value="WH-like_DNA-bd_sf"/>
</dbReference>
<dbReference type="Proteomes" id="UP000612899">
    <property type="component" value="Unassembled WGS sequence"/>
</dbReference>
<dbReference type="InterPro" id="IPR027417">
    <property type="entry name" value="P-loop_NTPase"/>
</dbReference>
<dbReference type="InterPro" id="IPR003593">
    <property type="entry name" value="AAA+_ATPase"/>
</dbReference>
<dbReference type="PANTHER" id="PTHR35807:SF1">
    <property type="entry name" value="TRANSCRIPTIONAL REGULATOR REDD"/>
    <property type="match status" value="1"/>
</dbReference>
<dbReference type="Gene3D" id="1.25.40.10">
    <property type="entry name" value="Tetratricopeptide repeat domain"/>
    <property type="match status" value="3"/>
</dbReference>
<dbReference type="SMART" id="SM00382">
    <property type="entry name" value="AAA"/>
    <property type="match status" value="1"/>
</dbReference>
<dbReference type="SUPFAM" id="SSF52540">
    <property type="entry name" value="P-loop containing nucleoside triphosphate hydrolases"/>
    <property type="match status" value="1"/>
</dbReference>
<organism evidence="7 8">
    <name type="scientific">Rhizocola hellebori</name>
    <dbReference type="NCBI Taxonomy" id="1392758"/>
    <lineage>
        <taxon>Bacteria</taxon>
        <taxon>Bacillati</taxon>
        <taxon>Actinomycetota</taxon>
        <taxon>Actinomycetes</taxon>
        <taxon>Micromonosporales</taxon>
        <taxon>Micromonosporaceae</taxon>
        <taxon>Rhizocola</taxon>
    </lineage>
</organism>
<dbReference type="GO" id="GO:0003677">
    <property type="term" value="F:DNA binding"/>
    <property type="evidence" value="ECO:0007669"/>
    <property type="project" value="UniProtKB-UniRule"/>
</dbReference>
<dbReference type="SMART" id="SM01043">
    <property type="entry name" value="BTAD"/>
    <property type="match status" value="1"/>
</dbReference>
<dbReference type="InterPro" id="IPR001867">
    <property type="entry name" value="OmpR/PhoB-type_DNA-bd"/>
</dbReference>
<dbReference type="PRINTS" id="PR00364">
    <property type="entry name" value="DISEASERSIST"/>
</dbReference>
<evidence type="ECO:0000259" key="6">
    <source>
        <dbReference type="PROSITE" id="PS51755"/>
    </source>
</evidence>
<evidence type="ECO:0000256" key="4">
    <source>
        <dbReference type="ARBA" id="ARBA00023163"/>
    </source>
</evidence>
<dbReference type="Gene3D" id="1.10.10.10">
    <property type="entry name" value="Winged helix-like DNA-binding domain superfamily/Winged helix DNA-binding domain"/>
    <property type="match status" value="1"/>
</dbReference>
<evidence type="ECO:0000256" key="1">
    <source>
        <dbReference type="ARBA" id="ARBA00005820"/>
    </source>
</evidence>
<dbReference type="GO" id="GO:0000160">
    <property type="term" value="P:phosphorelay signal transduction system"/>
    <property type="evidence" value="ECO:0007669"/>
    <property type="project" value="InterPro"/>
</dbReference>
<dbReference type="InterPro" id="IPR041664">
    <property type="entry name" value="AAA_16"/>
</dbReference>
<dbReference type="Pfam" id="PF13424">
    <property type="entry name" value="TPR_12"/>
    <property type="match status" value="3"/>
</dbReference>
<comment type="similarity">
    <text evidence="1">Belongs to the AfsR/DnrI/RedD regulatory family.</text>
</comment>
<dbReference type="InterPro" id="IPR019734">
    <property type="entry name" value="TPR_rpt"/>
</dbReference>
<reference evidence="7" key="1">
    <citation type="submission" date="2021-01" db="EMBL/GenBank/DDBJ databases">
        <title>Whole genome shotgun sequence of Rhizocola hellebori NBRC 109834.</title>
        <authorList>
            <person name="Komaki H."/>
            <person name="Tamura T."/>
        </authorList>
    </citation>
    <scope>NUCLEOTIDE SEQUENCE</scope>
    <source>
        <strain evidence="7">NBRC 109834</strain>
    </source>
</reference>
<proteinExistence type="inferred from homology"/>
<name>A0A8J3QF77_9ACTN</name>
<comment type="caution">
    <text evidence="7">The sequence shown here is derived from an EMBL/GenBank/DDBJ whole genome shotgun (WGS) entry which is preliminary data.</text>
</comment>
<keyword evidence="8" id="KW-1185">Reference proteome</keyword>